<keyword evidence="9" id="KW-0378">Hydrolase</keyword>
<evidence type="ECO:0000256" key="2">
    <source>
        <dbReference type="ARBA" id="ARBA00005712"/>
    </source>
</evidence>
<dbReference type="EMBL" id="CADCUY010000553">
    <property type="protein sequence ID" value="CAA9434385.1"/>
    <property type="molecule type" value="Genomic_DNA"/>
</dbReference>
<dbReference type="Pfam" id="PF02823">
    <property type="entry name" value="ATP-synt_DE_N"/>
    <property type="match status" value="1"/>
</dbReference>
<keyword evidence="5 7" id="KW-0472">Membrane</keyword>
<dbReference type="AlphaFoldDB" id="A0A6J4QCT2"/>
<dbReference type="GO" id="GO:0016787">
    <property type="term" value="F:hydrolase activity"/>
    <property type="evidence" value="ECO:0007669"/>
    <property type="project" value="UniProtKB-KW"/>
</dbReference>
<proteinExistence type="inferred from homology"/>
<evidence type="ECO:0000256" key="1">
    <source>
        <dbReference type="ARBA" id="ARBA00004202"/>
    </source>
</evidence>
<organism evidence="9">
    <name type="scientific">uncultured Quadrisphaera sp</name>
    <dbReference type="NCBI Taxonomy" id="904978"/>
    <lineage>
        <taxon>Bacteria</taxon>
        <taxon>Bacillati</taxon>
        <taxon>Actinomycetota</taxon>
        <taxon>Actinomycetes</taxon>
        <taxon>Kineosporiales</taxon>
        <taxon>Kineosporiaceae</taxon>
        <taxon>Quadrisphaera</taxon>
        <taxon>environmental samples</taxon>
    </lineage>
</organism>
<dbReference type="InterPro" id="IPR001469">
    <property type="entry name" value="ATP_synth_F1_dsu/esu"/>
</dbReference>
<evidence type="ECO:0000256" key="5">
    <source>
        <dbReference type="ARBA" id="ARBA00023136"/>
    </source>
</evidence>
<keyword evidence="7" id="KW-0066">ATP synthesis</keyword>
<dbReference type="Gene3D" id="2.60.15.10">
    <property type="entry name" value="F0F1 ATP synthase delta/epsilon subunit, N-terminal"/>
    <property type="match status" value="1"/>
</dbReference>
<dbReference type="SUPFAM" id="SSF51344">
    <property type="entry name" value="Epsilon subunit of F1F0-ATP synthase N-terminal domain"/>
    <property type="match status" value="1"/>
</dbReference>
<dbReference type="GO" id="GO:0045259">
    <property type="term" value="C:proton-transporting ATP synthase complex"/>
    <property type="evidence" value="ECO:0007669"/>
    <property type="project" value="UniProtKB-KW"/>
</dbReference>
<comment type="similarity">
    <text evidence="2 7">Belongs to the ATPase epsilon chain family.</text>
</comment>
<dbReference type="NCBIfam" id="NF009977">
    <property type="entry name" value="PRK13442.1"/>
    <property type="match status" value="1"/>
</dbReference>
<accession>A0A6J4QCT2</accession>
<protein>
    <recommendedName>
        <fullName evidence="7">ATP synthase epsilon chain</fullName>
    </recommendedName>
    <alternativeName>
        <fullName evidence="7">ATP synthase F1 sector epsilon subunit</fullName>
    </alternativeName>
    <alternativeName>
        <fullName evidence="7">F-ATPase epsilon subunit</fullName>
    </alternativeName>
</protein>
<dbReference type="InterPro" id="IPR036771">
    <property type="entry name" value="ATPsynth_dsu/esu_N"/>
</dbReference>
<comment type="subunit">
    <text evidence="7">F-type ATPases have 2 components, CF(1) - the catalytic core - and CF(0) - the membrane proton channel. CF(1) has five subunits: alpha(3), beta(3), gamma(1), delta(1), epsilon(1). CF(0) has three main subunits: a, b and c.</text>
</comment>
<keyword evidence="4 7" id="KW-0406">Ion transport</keyword>
<keyword evidence="3 7" id="KW-0813">Transport</keyword>
<comment type="function">
    <text evidence="7">Produces ATP from ADP in the presence of a proton gradient across the membrane.</text>
</comment>
<reference evidence="9" key="1">
    <citation type="submission" date="2020-02" db="EMBL/GenBank/DDBJ databases">
        <authorList>
            <person name="Meier V. D."/>
        </authorList>
    </citation>
    <scope>NUCLEOTIDE SEQUENCE</scope>
    <source>
        <strain evidence="9">AVDCRST_MAG35</strain>
    </source>
</reference>
<dbReference type="InterPro" id="IPR020546">
    <property type="entry name" value="ATP_synth_F1_dsu/esu_N"/>
</dbReference>
<dbReference type="GO" id="GO:0005886">
    <property type="term" value="C:plasma membrane"/>
    <property type="evidence" value="ECO:0007669"/>
    <property type="project" value="UniProtKB-SubCell"/>
</dbReference>
<keyword evidence="7" id="KW-0375">Hydrogen ion transport</keyword>
<name>A0A6J4QCT2_9ACTN</name>
<dbReference type="HAMAP" id="MF_00530">
    <property type="entry name" value="ATP_synth_epsil_bac"/>
    <property type="match status" value="1"/>
</dbReference>
<keyword evidence="6 7" id="KW-0139">CF(1)</keyword>
<dbReference type="CDD" id="cd12152">
    <property type="entry name" value="F1-ATPase_delta"/>
    <property type="match status" value="1"/>
</dbReference>
<evidence type="ECO:0000256" key="3">
    <source>
        <dbReference type="ARBA" id="ARBA00022448"/>
    </source>
</evidence>
<evidence type="ECO:0000259" key="8">
    <source>
        <dbReference type="Pfam" id="PF02823"/>
    </source>
</evidence>
<evidence type="ECO:0000256" key="7">
    <source>
        <dbReference type="HAMAP-Rule" id="MF_00530"/>
    </source>
</evidence>
<evidence type="ECO:0000256" key="6">
    <source>
        <dbReference type="ARBA" id="ARBA00023196"/>
    </source>
</evidence>
<dbReference type="GO" id="GO:0005524">
    <property type="term" value="F:ATP binding"/>
    <property type="evidence" value="ECO:0007669"/>
    <property type="project" value="UniProtKB-UniRule"/>
</dbReference>
<sequence length="106" mass="10560">MTLRVQVVSAEKEVWSGEAGIVVARTTDGEIGVLTGHQPTLAVLLEGEVRVGTGGIGSGGDALTARIDGGFLSVENDTVLVVAERVTIADTGAGTSGGRSSGRPAA</sequence>
<evidence type="ECO:0000313" key="9">
    <source>
        <dbReference type="EMBL" id="CAA9434385.1"/>
    </source>
</evidence>
<dbReference type="GO" id="GO:0046933">
    <property type="term" value="F:proton-transporting ATP synthase activity, rotational mechanism"/>
    <property type="evidence" value="ECO:0007669"/>
    <property type="project" value="UniProtKB-UniRule"/>
</dbReference>
<gene>
    <name evidence="7" type="primary">atpC</name>
    <name evidence="9" type="ORF">AVDCRST_MAG35-2817</name>
</gene>
<evidence type="ECO:0000256" key="4">
    <source>
        <dbReference type="ARBA" id="ARBA00023065"/>
    </source>
</evidence>
<keyword evidence="7" id="KW-1003">Cell membrane</keyword>
<feature type="domain" description="ATP synthase F1 complex delta/epsilon subunit N-terminal" evidence="8">
    <location>
        <begin position="3"/>
        <end position="85"/>
    </location>
</feature>
<comment type="subcellular location">
    <subcellularLocation>
        <location evidence="1 7">Cell membrane</location>
        <topology evidence="1 7">Peripheral membrane protein</topology>
    </subcellularLocation>
</comment>